<evidence type="ECO:0000313" key="2">
    <source>
        <dbReference type="EMBL" id="AYV80769.1"/>
    </source>
</evidence>
<gene>
    <name evidence="2" type="ORF">Harvfovirus6_19</name>
</gene>
<name>A0A3G5A5K2_9VIRU</name>
<keyword evidence="1" id="KW-1133">Transmembrane helix</keyword>
<proteinExistence type="predicted"/>
<reference evidence="2" key="1">
    <citation type="submission" date="2018-10" db="EMBL/GenBank/DDBJ databases">
        <title>Hidden diversity of soil giant viruses.</title>
        <authorList>
            <person name="Schulz F."/>
            <person name="Alteio L."/>
            <person name="Goudeau D."/>
            <person name="Ryan E.M."/>
            <person name="Malmstrom R.R."/>
            <person name="Blanchard J."/>
            <person name="Woyke T."/>
        </authorList>
    </citation>
    <scope>NUCLEOTIDE SEQUENCE</scope>
    <source>
        <strain evidence="2">HAV1</strain>
    </source>
</reference>
<organism evidence="2">
    <name type="scientific">Harvfovirus sp</name>
    <dbReference type="NCBI Taxonomy" id="2487768"/>
    <lineage>
        <taxon>Viruses</taxon>
        <taxon>Varidnaviria</taxon>
        <taxon>Bamfordvirae</taxon>
        <taxon>Nucleocytoviricota</taxon>
        <taxon>Megaviricetes</taxon>
        <taxon>Imitervirales</taxon>
        <taxon>Mimiviridae</taxon>
        <taxon>Klosneuvirinae</taxon>
    </lineage>
</organism>
<evidence type="ECO:0000256" key="1">
    <source>
        <dbReference type="SAM" id="Phobius"/>
    </source>
</evidence>
<sequence length="77" mass="8811">MIFKRALLIIPNAANRPFSTIQSLRRFRGHLRPPKNIFSAENKILSNQKKFYGKVAVGFGIIGISTAYIYPELFKKN</sequence>
<accession>A0A3G5A5K2</accession>
<dbReference type="EMBL" id="MK072248">
    <property type="protein sequence ID" value="AYV80769.1"/>
    <property type="molecule type" value="Genomic_DNA"/>
</dbReference>
<feature type="transmembrane region" description="Helical" evidence="1">
    <location>
        <begin position="51"/>
        <end position="70"/>
    </location>
</feature>
<keyword evidence="1" id="KW-0472">Membrane</keyword>
<keyword evidence="1" id="KW-0812">Transmembrane</keyword>
<protein>
    <submittedName>
        <fullName evidence="2">Uncharacterized protein</fullName>
    </submittedName>
</protein>